<comment type="caution">
    <text evidence="5">The sequence shown here is derived from an EMBL/GenBank/DDBJ whole genome shotgun (WGS) entry which is preliminary data.</text>
</comment>
<dbReference type="SUPFAM" id="SSF51735">
    <property type="entry name" value="NAD(P)-binding Rossmann-fold domains"/>
    <property type="match status" value="1"/>
</dbReference>
<accession>W9GP81</accession>
<dbReference type="OrthoDB" id="151996at2"/>
<evidence type="ECO:0000313" key="5">
    <source>
        <dbReference type="EMBL" id="EWT06887.1"/>
    </source>
</evidence>
<dbReference type="GO" id="GO:0016020">
    <property type="term" value="C:membrane"/>
    <property type="evidence" value="ECO:0007669"/>
    <property type="project" value="TreeGrafter"/>
</dbReference>
<feature type="transmembrane region" description="Helical" evidence="3">
    <location>
        <begin position="314"/>
        <end position="334"/>
    </location>
</feature>
<dbReference type="Gene3D" id="3.40.50.720">
    <property type="entry name" value="NAD(P)-binding Rossmann-like Domain"/>
    <property type="match status" value="1"/>
</dbReference>
<dbReference type="InterPro" id="IPR020904">
    <property type="entry name" value="Sc_DH/Rdtase_CS"/>
</dbReference>
<feature type="domain" description="Ketoreductase" evidence="4">
    <location>
        <begin position="7"/>
        <end position="193"/>
    </location>
</feature>
<dbReference type="InterPro" id="IPR002347">
    <property type="entry name" value="SDR_fam"/>
</dbReference>
<sequence length="338" mass="36477">MTHPQHQTVVVTGSTGGIGRATARAFGERGASVALLARGRAGLEAAQRDVEHAGGKALAIPTDTADHEQVEAAAARVEEELGPIDVWVNVAFTSVFSPFWEISPEEFTRVTEVSYLGFVYGTMSALRRMKPRDHGTIVQVGSALAYRGIPLQTAYCGAKHAIQGFNEALRCELLHERSNVHVTMVQMPGVNTPQFRWVLSRLPNKAQPVPPIYQPEIPANAVLYAADHPERREYWVGGSTVGTLIANKFAAGLLDRYLARTGFSSQQTDEKCDPDQPANLWEPADSDRDFGAHGVFDSRSTSRSYQLWASQHHGLLGAIGAGVAGVAAAGLVAGRARR</sequence>
<reference evidence="6" key="1">
    <citation type="submission" date="2013-08" db="EMBL/GenBank/DDBJ databases">
        <title>Intrasporangium oryzae NRRL B-24470.</title>
        <authorList>
            <person name="Liu H."/>
            <person name="Wang G."/>
        </authorList>
    </citation>
    <scope>NUCLEOTIDE SEQUENCE [LARGE SCALE GENOMIC DNA]</scope>
    <source>
        <strain evidence="6">Q5-1</strain>
    </source>
</reference>
<dbReference type="EMBL" id="AWQS01000029">
    <property type="protein sequence ID" value="EWT06887.1"/>
    <property type="molecule type" value="Genomic_DNA"/>
</dbReference>
<dbReference type="PANTHER" id="PTHR44196:SF1">
    <property type="entry name" value="DEHYDROGENASE_REDUCTASE SDR FAMILY MEMBER 7B"/>
    <property type="match status" value="1"/>
</dbReference>
<dbReference type="PRINTS" id="PR00081">
    <property type="entry name" value="GDHRDH"/>
</dbReference>
<dbReference type="NCBIfam" id="NF005495">
    <property type="entry name" value="PRK07109.1"/>
    <property type="match status" value="1"/>
</dbReference>
<dbReference type="PROSITE" id="PS00061">
    <property type="entry name" value="ADH_SHORT"/>
    <property type="match status" value="1"/>
</dbReference>
<dbReference type="AlphaFoldDB" id="W9GP81"/>
<keyword evidence="2" id="KW-0560">Oxidoreductase</keyword>
<dbReference type="InterPro" id="IPR057326">
    <property type="entry name" value="KR_dom"/>
</dbReference>
<keyword evidence="6" id="KW-1185">Reference proteome</keyword>
<keyword evidence="3" id="KW-0812">Transmembrane</keyword>
<evidence type="ECO:0000313" key="6">
    <source>
        <dbReference type="Proteomes" id="UP000019494"/>
    </source>
</evidence>
<protein>
    <submittedName>
        <fullName evidence="5">Short-chain dehydrogenase</fullName>
    </submittedName>
</protein>
<keyword evidence="3" id="KW-1133">Transmembrane helix</keyword>
<dbReference type="Proteomes" id="UP000019494">
    <property type="component" value="Unassembled WGS sequence"/>
</dbReference>
<evidence type="ECO:0000256" key="2">
    <source>
        <dbReference type="ARBA" id="ARBA00023002"/>
    </source>
</evidence>
<dbReference type="SMART" id="SM00822">
    <property type="entry name" value="PKS_KR"/>
    <property type="match status" value="1"/>
</dbReference>
<dbReference type="InterPro" id="IPR036291">
    <property type="entry name" value="NAD(P)-bd_dom_sf"/>
</dbReference>
<organism evidence="5 6">
    <name type="scientific">Intrasporangium chromatireducens Q5-1</name>
    <dbReference type="NCBI Taxonomy" id="584657"/>
    <lineage>
        <taxon>Bacteria</taxon>
        <taxon>Bacillati</taxon>
        <taxon>Actinomycetota</taxon>
        <taxon>Actinomycetes</taxon>
        <taxon>Micrococcales</taxon>
        <taxon>Intrasporangiaceae</taxon>
        <taxon>Intrasporangium</taxon>
    </lineage>
</organism>
<comment type="similarity">
    <text evidence="1">Belongs to the short-chain dehydrogenases/reductases (SDR) family.</text>
</comment>
<proteinExistence type="inferred from homology"/>
<dbReference type="RefSeq" id="WP_034714492.1">
    <property type="nucleotide sequence ID" value="NZ_AWQS01000029.1"/>
</dbReference>
<dbReference type="PATRIC" id="fig|584657.3.peg.1167"/>
<dbReference type="PANTHER" id="PTHR44196">
    <property type="entry name" value="DEHYDROGENASE/REDUCTASE SDR FAMILY MEMBER 7B"/>
    <property type="match status" value="1"/>
</dbReference>
<dbReference type="Pfam" id="PF00106">
    <property type="entry name" value="adh_short"/>
    <property type="match status" value="1"/>
</dbReference>
<name>W9GP81_9MICO</name>
<evidence type="ECO:0000259" key="4">
    <source>
        <dbReference type="SMART" id="SM00822"/>
    </source>
</evidence>
<evidence type="ECO:0000256" key="3">
    <source>
        <dbReference type="SAM" id="Phobius"/>
    </source>
</evidence>
<gene>
    <name evidence="5" type="ORF">N864_14380</name>
</gene>
<keyword evidence="3" id="KW-0472">Membrane</keyword>
<dbReference type="GO" id="GO:0016491">
    <property type="term" value="F:oxidoreductase activity"/>
    <property type="evidence" value="ECO:0007669"/>
    <property type="project" value="UniProtKB-KW"/>
</dbReference>
<evidence type="ECO:0000256" key="1">
    <source>
        <dbReference type="ARBA" id="ARBA00006484"/>
    </source>
</evidence>